<organism evidence="1">
    <name type="scientific">Oryza glumipatula</name>
    <dbReference type="NCBI Taxonomy" id="40148"/>
    <lineage>
        <taxon>Eukaryota</taxon>
        <taxon>Viridiplantae</taxon>
        <taxon>Streptophyta</taxon>
        <taxon>Embryophyta</taxon>
        <taxon>Tracheophyta</taxon>
        <taxon>Spermatophyta</taxon>
        <taxon>Magnoliopsida</taxon>
        <taxon>Liliopsida</taxon>
        <taxon>Poales</taxon>
        <taxon>Poaceae</taxon>
        <taxon>BOP clade</taxon>
        <taxon>Oryzoideae</taxon>
        <taxon>Oryzeae</taxon>
        <taxon>Oryzinae</taxon>
        <taxon>Oryza</taxon>
    </lineage>
</organism>
<dbReference type="AlphaFoldDB" id="A0A0E0A993"/>
<dbReference type="HOGENOM" id="CLU_1996170_0_0_1"/>
<reference evidence="1" key="1">
    <citation type="submission" date="2015-04" db="UniProtKB">
        <authorList>
            <consortium name="EnsemblPlants"/>
        </authorList>
    </citation>
    <scope>IDENTIFICATION</scope>
</reference>
<protein>
    <submittedName>
        <fullName evidence="1">Uncharacterized protein</fullName>
    </submittedName>
</protein>
<dbReference type="EnsemblPlants" id="OGLUM06G14850.1">
    <property type="protein sequence ID" value="OGLUM06G14850.1"/>
    <property type="gene ID" value="OGLUM06G14850"/>
</dbReference>
<evidence type="ECO:0000313" key="1">
    <source>
        <dbReference type="EnsemblPlants" id="OGLUM06G14850.1"/>
    </source>
</evidence>
<proteinExistence type="predicted"/>
<accession>A0A0E0A993</accession>
<keyword evidence="2" id="KW-1185">Reference proteome</keyword>
<reference evidence="1" key="2">
    <citation type="submission" date="2018-05" db="EMBL/GenBank/DDBJ databases">
        <title>OgluRS3 (Oryza glumaepatula Reference Sequence Version 3).</title>
        <authorList>
            <person name="Zhang J."/>
            <person name="Kudrna D."/>
            <person name="Lee S."/>
            <person name="Talag J."/>
            <person name="Welchert J."/>
            <person name="Wing R.A."/>
        </authorList>
    </citation>
    <scope>NUCLEOTIDE SEQUENCE [LARGE SCALE GENOMIC DNA]</scope>
</reference>
<dbReference type="Gramene" id="OGLUM06G14850.1">
    <property type="protein sequence ID" value="OGLUM06G14850.1"/>
    <property type="gene ID" value="OGLUM06G14850"/>
</dbReference>
<name>A0A0E0A993_9ORYZ</name>
<sequence>MVSIQYVLPQPMKFDNAGVRTAYPGVPLVVGIDRSQLQPVAGVGLSREASVAGTVLSRAPPVAGAVLCRRRPLTVAGAVLSREPPVAGAGVVCSRCRFFSQRRRLLFSCACMSGQLIRSDLGEEK</sequence>
<dbReference type="Proteomes" id="UP000026961">
    <property type="component" value="Chromosome 6"/>
</dbReference>
<evidence type="ECO:0000313" key="2">
    <source>
        <dbReference type="Proteomes" id="UP000026961"/>
    </source>
</evidence>